<keyword evidence="8 9" id="KW-0472">Membrane</keyword>
<dbReference type="RefSeq" id="WP_117660087.1">
    <property type="nucleotide sequence ID" value="NZ_QSRA01000011.1"/>
</dbReference>
<dbReference type="InterPro" id="IPR017871">
    <property type="entry name" value="ABC_transporter-like_CS"/>
</dbReference>
<keyword evidence="6 12" id="KW-0067">ATP-binding</keyword>
<dbReference type="GO" id="GO:0005524">
    <property type="term" value="F:ATP binding"/>
    <property type="evidence" value="ECO:0007669"/>
    <property type="project" value="UniProtKB-KW"/>
</dbReference>
<dbReference type="SUPFAM" id="SSF52540">
    <property type="entry name" value="P-loop containing nucleoside triphosphate hydrolases"/>
    <property type="match status" value="1"/>
</dbReference>
<evidence type="ECO:0000256" key="3">
    <source>
        <dbReference type="ARBA" id="ARBA00022475"/>
    </source>
</evidence>
<feature type="transmembrane region" description="Helical" evidence="9">
    <location>
        <begin position="79"/>
        <end position="101"/>
    </location>
</feature>
<feature type="domain" description="ABC transmembrane type-1" evidence="11">
    <location>
        <begin position="35"/>
        <end position="321"/>
    </location>
</feature>
<dbReference type="PROSITE" id="PS50929">
    <property type="entry name" value="ABC_TM1F"/>
    <property type="match status" value="1"/>
</dbReference>
<comment type="caution">
    <text evidence="12">The sequence shown here is derived from an EMBL/GenBank/DDBJ whole genome shotgun (WGS) entry which is preliminary data.</text>
</comment>
<evidence type="ECO:0000256" key="8">
    <source>
        <dbReference type="ARBA" id="ARBA00023136"/>
    </source>
</evidence>
<dbReference type="CDD" id="cd07346">
    <property type="entry name" value="ABC_6TM_exporters"/>
    <property type="match status" value="1"/>
</dbReference>
<gene>
    <name evidence="12" type="ORF">DXC93_09045</name>
</gene>
<evidence type="ECO:0000259" key="11">
    <source>
        <dbReference type="PROSITE" id="PS50929"/>
    </source>
</evidence>
<feature type="transmembrane region" description="Helical" evidence="9">
    <location>
        <begin position="283"/>
        <end position="309"/>
    </location>
</feature>
<dbReference type="EMBL" id="QSRA01000011">
    <property type="protein sequence ID" value="RGK82642.1"/>
    <property type="molecule type" value="Genomic_DNA"/>
</dbReference>
<dbReference type="InterPro" id="IPR036640">
    <property type="entry name" value="ABC1_TM_sf"/>
</dbReference>
<evidence type="ECO:0000256" key="2">
    <source>
        <dbReference type="ARBA" id="ARBA00022448"/>
    </source>
</evidence>
<keyword evidence="5" id="KW-0547">Nucleotide-binding</keyword>
<dbReference type="Gene3D" id="3.40.50.300">
    <property type="entry name" value="P-loop containing nucleotide triphosphate hydrolases"/>
    <property type="match status" value="1"/>
</dbReference>
<keyword evidence="2" id="KW-0813">Transport</keyword>
<keyword evidence="4 9" id="KW-0812">Transmembrane</keyword>
<evidence type="ECO:0000256" key="7">
    <source>
        <dbReference type="ARBA" id="ARBA00022989"/>
    </source>
</evidence>
<name>A0A3E4PRH0_9FIRM</name>
<dbReference type="PROSITE" id="PS50893">
    <property type="entry name" value="ABC_TRANSPORTER_2"/>
    <property type="match status" value="1"/>
</dbReference>
<dbReference type="GO" id="GO:0005886">
    <property type="term" value="C:plasma membrane"/>
    <property type="evidence" value="ECO:0007669"/>
    <property type="project" value="UniProtKB-SubCell"/>
</dbReference>
<evidence type="ECO:0000313" key="12">
    <source>
        <dbReference type="EMBL" id="RGK82642.1"/>
    </source>
</evidence>
<organism evidence="12 13">
    <name type="scientific">Dorea formicigenerans</name>
    <dbReference type="NCBI Taxonomy" id="39486"/>
    <lineage>
        <taxon>Bacteria</taxon>
        <taxon>Bacillati</taxon>
        <taxon>Bacillota</taxon>
        <taxon>Clostridia</taxon>
        <taxon>Lachnospirales</taxon>
        <taxon>Lachnospiraceae</taxon>
        <taxon>Dorea</taxon>
    </lineage>
</organism>
<dbReference type="Proteomes" id="UP000261324">
    <property type="component" value="Unassembled WGS sequence"/>
</dbReference>
<feature type="domain" description="ABC transporter" evidence="10">
    <location>
        <begin position="352"/>
        <end position="584"/>
    </location>
</feature>
<evidence type="ECO:0000256" key="9">
    <source>
        <dbReference type="SAM" id="Phobius"/>
    </source>
</evidence>
<dbReference type="FunFam" id="3.40.50.300:FF:000221">
    <property type="entry name" value="Multidrug ABC transporter ATP-binding protein"/>
    <property type="match status" value="1"/>
</dbReference>
<dbReference type="PROSITE" id="PS00211">
    <property type="entry name" value="ABC_TRANSPORTER_1"/>
    <property type="match status" value="1"/>
</dbReference>
<feature type="transmembrane region" description="Helical" evidence="9">
    <location>
        <begin position="163"/>
        <end position="190"/>
    </location>
</feature>
<evidence type="ECO:0000256" key="6">
    <source>
        <dbReference type="ARBA" id="ARBA00022840"/>
    </source>
</evidence>
<protein>
    <submittedName>
        <fullName evidence="12">ABC transporter ATP-binding protein</fullName>
    </submittedName>
</protein>
<dbReference type="InterPro" id="IPR039421">
    <property type="entry name" value="Type_1_exporter"/>
</dbReference>
<accession>A0A3E4PRH0</accession>
<comment type="subcellular location">
    <subcellularLocation>
        <location evidence="1">Cell membrane</location>
        <topology evidence="1">Multi-pass membrane protein</topology>
    </subcellularLocation>
</comment>
<feature type="transmembrane region" description="Helical" evidence="9">
    <location>
        <begin position="30"/>
        <end position="54"/>
    </location>
</feature>
<evidence type="ECO:0000256" key="5">
    <source>
        <dbReference type="ARBA" id="ARBA00022741"/>
    </source>
</evidence>
<evidence type="ECO:0000313" key="13">
    <source>
        <dbReference type="Proteomes" id="UP000261324"/>
    </source>
</evidence>
<dbReference type="InterPro" id="IPR011527">
    <property type="entry name" value="ABC1_TM_dom"/>
</dbReference>
<dbReference type="InterPro" id="IPR003593">
    <property type="entry name" value="AAA+_ATPase"/>
</dbReference>
<dbReference type="GO" id="GO:0016887">
    <property type="term" value="F:ATP hydrolysis activity"/>
    <property type="evidence" value="ECO:0007669"/>
    <property type="project" value="InterPro"/>
</dbReference>
<dbReference type="SUPFAM" id="SSF90123">
    <property type="entry name" value="ABC transporter transmembrane region"/>
    <property type="match status" value="1"/>
</dbReference>
<dbReference type="AlphaFoldDB" id="A0A3E4PRH0"/>
<evidence type="ECO:0000259" key="10">
    <source>
        <dbReference type="PROSITE" id="PS50893"/>
    </source>
</evidence>
<dbReference type="PANTHER" id="PTHR43394:SF1">
    <property type="entry name" value="ATP-BINDING CASSETTE SUB-FAMILY B MEMBER 10, MITOCHONDRIAL"/>
    <property type="match status" value="1"/>
</dbReference>
<dbReference type="InterPro" id="IPR027417">
    <property type="entry name" value="P-loop_NTPase"/>
</dbReference>
<sequence length="598" mass="65004">MSEIKEQDRKKDQEGQAAIKRLSKPIKVRILLAQIFTILSALLSFVPYLALVWLGDIFLSAQTTGEQISAVQVHKVVNLLVMAFLSKLFFHALSLIITHFADMKLRFIIRQRIVERLSHVPLAWFSQTDSGKIRNAVQDDTKTVHTVVAHAPVDMLNGVLAPLVLLVFMFVINWRLALISIVTIPLYFLLQGISMKDMGPKTAEMNRHLGEVSSTMIELVAGIKVVKAFSKTGKAHQNYASAAEAFSKSYWDWCAPLIGLCSIAGELISAPLLLFVNFTGGALVMGAGLASLPQVLACTLIAIVLPVAISSVANITWSYQMAGAAAIRLCDIMDTPVIPETKSPQKPNGLVLQVKDVTYSYGDTQALKGVNLTLNPNTITALIGPSGSGKSTLATLIARFDDPQNGSISLGGVDLRDISSQTLYDKIAFVLQDPMLINASIQRNISLARQDASIEEIRKAAKIAQIDDLIMSLPKGYDSVLGTDCSLSGGESQRVSIARAVLADAPILIMDEATAFADPDSELEIQKALNALIKDRTVLVIAHRLNAILGADQIAVMEQGKIIALGTHHELLDNVHYQALLRQGGFNHLNEKGEIRYE</sequence>
<evidence type="ECO:0000256" key="1">
    <source>
        <dbReference type="ARBA" id="ARBA00004651"/>
    </source>
</evidence>
<dbReference type="PANTHER" id="PTHR43394">
    <property type="entry name" value="ATP-DEPENDENT PERMEASE MDL1, MITOCHONDRIAL"/>
    <property type="match status" value="1"/>
</dbReference>
<keyword evidence="7 9" id="KW-1133">Transmembrane helix</keyword>
<reference evidence="12 13" key="1">
    <citation type="submission" date="2018-08" db="EMBL/GenBank/DDBJ databases">
        <title>A genome reference for cultivated species of the human gut microbiota.</title>
        <authorList>
            <person name="Zou Y."/>
            <person name="Xue W."/>
            <person name="Luo G."/>
        </authorList>
    </citation>
    <scope>NUCLEOTIDE SEQUENCE [LARGE SCALE GENOMIC DNA]</scope>
    <source>
        <strain evidence="12 13">TF09-3</strain>
    </source>
</reference>
<dbReference type="SMART" id="SM00382">
    <property type="entry name" value="AAA"/>
    <property type="match status" value="1"/>
</dbReference>
<dbReference type="Pfam" id="PF00664">
    <property type="entry name" value="ABC_membrane"/>
    <property type="match status" value="1"/>
</dbReference>
<keyword evidence="3" id="KW-1003">Cell membrane</keyword>
<evidence type="ECO:0000256" key="4">
    <source>
        <dbReference type="ARBA" id="ARBA00022692"/>
    </source>
</evidence>
<dbReference type="GO" id="GO:0015421">
    <property type="term" value="F:ABC-type oligopeptide transporter activity"/>
    <property type="evidence" value="ECO:0007669"/>
    <property type="project" value="TreeGrafter"/>
</dbReference>
<dbReference type="Gene3D" id="1.20.1560.10">
    <property type="entry name" value="ABC transporter type 1, transmembrane domain"/>
    <property type="match status" value="1"/>
</dbReference>
<proteinExistence type="predicted"/>
<dbReference type="InterPro" id="IPR003439">
    <property type="entry name" value="ABC_transporter-like_ATP-bd"/>
</dbReference>
<dbReference type="Pfam" id="PF00005">
    <property type="entry name" value="ABC_tran"/>
    <property type="match status" value="1"/>
</dbReference>